<dbReference type="EMBL" id="WHZX01000003">
    <property type="protein sequence ID" value="NEG71736.1"/>
    <property type="molecule type" value="Genomic_DNA"/>
</dbReference>
<sequence length="228" mass="24031">MMTDFFDLLRGRRDGHRTGDGRRTTAGGLRWRRTVRLMRRWTAAICAAGAVYAGLMCVAGATVTRPVVVAATAMRRGDAVNGDMFRVVEVPADAALDTALSSMEDVADDGIAQVDIAEGQPIFDAMIRGSPVTPDGFTVIEVRLASAVDALMVGDTVSLSSAMGCAAGDDAHDDAHDDAEISCLLAERALVMSRFKELTALAMPPEDALRVMTSQEAGAIVAVAKQSS</sequence>
<dbReference type="InterPro" id="IPR013974">
    <property type="entry name" value="SAF"/>
</dbReference>
<dbReference type="Proteomes" id="UP000469943">
    <property type="component" value="Unassembled WGS sequence"/>
</dbReference>
<keyword evidence="1" id="KW-0812">Transmembrane</keyword>
<evidence type="ECO:0000256" key="1">
    <source>
        <dbReference type="SAM" id="Phobius"/>
    </source>
</evidence>
<keyword evidence="1" id="KW-0472">Membrane</keyword>
<dbReference type="SMART" id="SM00858">
    <property type="entry name" value="SAF"/>
    <property type="match status" value="1"/>
</dbReference>
<keyword evidence="3" id="KW-0969">Cilium</keyword>
<proteinExistence type="predicted"/>
<keyword evidence="3" id="KW-0966">Cell projection</keyword>
<evidence type="ECO:0000313" key="4">
    <source>
        <dbReference type="Proteomes" id="UP000469943"/>
    </source>
</evidence>
<feature type="domain" description="SAF" evidence="2">
    <location>
        <begin position="65"/>
        <end position="128"/>
    </location>
</feature>
<gene>
    <name evidence="3" type="ORF">GFD24_05830</name>
</gene>
<evidence type="ECO:0000259" key="2">
    <source>
        <dbReference type="SMART" id="SM00858"/>
    </source>
</evidence>
<keyword evidence="1" id="KW-1133">Transmembrane helix</keyword>
<feature type="transmembrane region" description="Helical" evidence="1">
    <location>
        <begin position="41"/>
        <end position="63"/>
    </location>
</feature>
<evidence type="ECO:0000313" key="3">
    <source>
        <dbReference type="EMBL" id="NEG71736.1"/>
    </source>
</evidence>
<keyword evidence="3" id="KW-0282">Flagellum</keyword>
<dbReference type="AlphaFoldDB" id="A0A7K3TBA8"/>
<dbReference type="OrthoDB" id="3235133at2"/>
<organism evidence="3 4">
    <name type="scientific">Bifidobacterium ramosum</name>
    <dbReference type="NCBI Taxonomy" id="1798158"/>
    <lineage>
        <taxon>Bacteria</taxon>
        <taxon>Bacillati</taxon>
        <taxon>Actinomycetota</taxon>
        <taxon>Actinomycetes</taxon>
        <taxon>Bifidobacteriales</taxon>
        <taxon>Bifidobacteriaceae</taxon>
        <taxon>Bifidobacterium</taxon>
    </lineage>
</organism>
<reference evidence="3 4" key="1">
    <citation type="submission" date="2019-10" db="EMBL/GenBank/DDBJ databases">
        <title>Bifidobacterium from non-human primates.</title>
        <authorList>
            <person name="Modesto M."/>
        </authorList>
    </citation>
    <scope>NUCLEOTIDE SEQUENCE [LARGE SCALE GENOMIC DNA]</scope>
    <source>
        <strain evidence="3 4">TREM</strain>
    </source>
</reference>
<name>A0A7K3TBA8_9BIFI</name>
<comment type="caution">
    <text evidence="3">The sequence shown here is derived from an EMBL/GenBank/DDBJ whole genome shotgun (WGS) entry which is preliminary data.</text>
</comment>
<dbReference type="CDD" id="cd11614">
    <property type="entry name" value="SAF_CpaB_FlgA_like"/>
    <property type="match status" value="1"/>
</dbReference>
<dbReference type="Pfam" id="PF08666">
    <property type="entry name" value="SAF"/>
    <property type="match status" value="1"/>
</dbReference>
<accession>A0A7K3TBA8</accession>
<protein>
    <submittedName>
        <fullName evidence="3">Flagellar biosynthesis protein FlgA</fullName>
    </submittedName>
</protein>